<reference evidence="3" key="1">
    <citation type="journal article" date="2020" name="Stud. Mycol.">
        <title>101 Dothideomycetes genomes: a test case for predicting lifestyles and emergence of pathogens.</title>
        <authorList>
            <person name="Haridas S."/>
            <person name="Albert R."/>
            <person name="Binder M."/>
            <person name="Bloem J."/>
            <person name="Labutti K."/>
            <person name="Salamov A."/>
            <person name="Andreopoulos B."/>
            <person name="Baker S."/>
            <person name="Barry K."/>
            <person name="Bills G."/>
            <person name="Bluhm B."/>
            <person name="Cannon C."/>
            <person name="Castanera R."/>
            <person name="Culley D."/>
            <person name="Daum C."/>
            <person name="Ezra D."/>
            <person name="Gonzalez J."/>
            <person name="Henrissat B."/>
            <person name="Kuo A."/>
            <person name="Liang C."/>
            <person name="Lipzen A."/>
            <person name="Lutzoni F."/>
            <person name="Magnuson J."/>
            <person name="Mondo S."/>
            <person name="Nolan M."/>
            <person name="Ohm R."/>
            <person name="Pangilinan J."/>
            <person name="Park H.-J."/>
            <person name="Ramirez L."/>
            <person name="Alfaro M."/>
            <person name="Sun H."/>
            <person name="Tritt A."/>
            <person name="Yoshinaga Y."/>
            <person name="Zwiers L.-H."/>
            <person name="Turgeon B."/>
            <person name="Goodwin S."/>
            <person name="Spatafora J."/>
            <person name="Crous P."/>
            <person name="Grigoriev I."/>
        </authorList>
    </citation>
    <scope>NUCLEOTIDE SEQUENCE</scope>
    <source>
        <strain evidence="3">CBS 183.55</strain>
    </source>
</reference>
<keyword evidence="4" id="KW-1185">Reference proteome</keyword>
<dbReference type="PRINTS" id="PR00069">
    <property type="entry name" value="ALDKETRDTASE"/>
</dbReference>
<dbReference type="GO" id="GO:0070485">
    <property type="term" value="P:dehydro-D-arabinono-1,4-lactone biosynthetic process"/>
    <property type="evidence" value="ECO:0007669"/>
    <property type="project" value="TreeGrafter"/>
</dbReference>
<evidence type="ECO:0000256" key="1">
    <source>
        <dbReference type="ARBA" id="ARBA00023002"/>
    </source>
</evidence>
<evidence type="ECO:0000313" key="4">
    <source>
        <dbReference type="Proteomes" id="UP000800082"/>
    </source>
</evidence>
<feature type="domain" description="NADP-dependent oxidoreductase" evidence="2">
    <location>
        <begin position="21"/>
        <end position="306"/>
    </location>
</feature>
<dbReference type="OrthoDB" id="5286008at2759"/>
<dbReference type="GO" id="GO:0005829">
    <property type="term" value="C:cytosol"/>
    <property type="evidence" value="ECO:0007669"/>
    <property type="project" value="TreeGrafter"/>
</dbReference>
<gene>
    <name evidence="3" type="ORF">M421DRAFT_421279</name>
</gene>
<accession>A0A6A5RLW4</accession>
<dbReference type="Proteomes" id="UP000800082">
    <property type="component" value="Unassembled WGS sequence"/>
</dbReference>
<evidence type="ECO:0000259" key="2">
    <source>
        <dbReference type="Pfam" id="PF00248"/>
    </source>
</evidence>
<dbReference type="EMBL" id="ML978970">
    <property type="protein sequence ID" value="KAF1928098.1"/>
    <property type="molecule type" value="Genomic_DNA"/>
</dbReference>
<evidence type="ECO:0000313" key="3">
    <source>
        <dbReference type="EMBL" id="KAF1928098.1"/>
    </source>
</evidence>
<dbReference type="Pfam" id="PF00248">
    <property type="entry name" value="Aldo_ket_red"/>
    <property type="match status" value="1"/>
</dbReference>
<protein>
    <submittedName>
        <fullName evidence="3">Aldo/keto reductase</fullName>
    </submittedName>
</protein>
<dbReference type="GeneID" id="54350450"/>
<dbReference type="SUPFAM" id="SSF51430">
    <property type="entry name" value="NAD(P)-linked oxidoreductase"/>
    <property type="match status" value="1"/>
</dbReference>
<dbReference type="PANTHER" id="PTHR42686:SF1">
    <property type="entry name" value="GH17980P-RELATED"/>
    <property type="match status" value="1"/>
</dbReference>
<dbReference type="InterPro" id="IPR020471">
    <property type="entry name" value="AKR"/>
</dbReference>
<dbReference type="GO" id="GO:0045290">
    <property type="term" value="F:D-arabinose 1-dehydrogenase [NAD(P)+] activity"/>
    <property type="evidence" value="ECO:0007669"/>
    <property type="project" value="TreeGrafter"/>
</dbReference>
<dbReference type="Gene3D" id="3.20.20.100">
    <property type="entry name" value="NADP-dependent oxidoreductase domain"/>
    <property type="match status" value="1"/>
</dbReference>
<dbReference type="InterPro" id="IPR023210">
    <property type="entry name" value="NADP_OxRdtase_dom"/>
</dbReference>
<sequence>MSPDELQSDGDRPALRLDPFIMGGAGFSYQLVNDPNKAPAVEILETAFEAGVRTIDTSPYYDPSELILGAALSHPRITRRWCREDYTLMTKVGRIAADQFDYSPQWIRSSVNRSLQRFKTTYLDVVFCHDIEFVGEAEAVVAVGTLFELVRQGIIKYVGISGYDLDALSSVASLVLQTYGQPVDVVQTWAQLTLQNTRLETHGLPLLKTAGVKVVCASSPLAVGLLSSKGVPVGGLGDWHPAPEGLRLQAQQAAKIIESQDESTAALALRFAIRKAVELSTPELQISTISGVASLDEIAMNIDTARQVLGDALLSSSSKGSPVFNANLEPQDELRFRVVRDVLGKWLDYDFATQKTAAEAPRSQ</sequence>
<keyword evidence="1" id="KW-0560">Oxidoreductase</keyword>
<dbReference type="RefSeq" id="XP_033448350.1">
    <property type="nucleotide sequence ID" value="XM_033592782.1"/>
</dbReference>
<dbReference type="InterPro" id="IPR036812">
    <property type="entry name" value="NAD(P)_OxRdtase_dom_sf"/>
</dbReference>
<dbReference type="AlphaFoldDB" id="A0A6A5RLW4"/>
<dbReference type="PANTHER" id="PTHR42686">
    <property type="entry name" value="GH17980P-RELATED"/>
    <property type="match status" value="1"/>
</dbReference>
<organism evidence="3 4">
    <name type="scientific">Didymella exigua CBS 183.55</name>
    <dbReference type="NCBI Taxonomy" id="1150837"/>
    <lineage>
        <taxon>Eukaryota</taxon>
        <taxon>Fungi</taxon>
        <taxon>Dikarya</taxon>
        <taxon>Ascomycota</taxon>
        <taxon>Pezizomycotina</taxon>
        <taxon>Dothideomycetes</taxon>
        <taxon>Pleosporomycetidae</taxon>
        <taxon>Pleosporales</taxon>
        <taxon>Pleosporineae</taxon>
        <taxon>Didymellaceae</taxon>
        <taxon>Didymella</taxon>
    </lineage>
</organism>
<proteinExistence type="predicted"/>
<name>A0A6A5RLW4_9PLEO</name>